<protein>
    <recommendedName>
        <fullName evidence="1">ATPase domain-containing protein</fullName>
    </recommendedName>
</protein>
<evidence type="ECO:0000259" key="1">
    <source>
        <dbReference type="Pfam" id="PF01637"/>
    </source>
</evidence>
<dbReference type="EMBL" id="BPUB01000001">
    <property type="protein sequence ID" value="GJG58048.1"/>
    <property type="molecule type" value="Genomic_DNA"/>
</dbReference>
<evidence type="ECO:0000313" key="2">
    <source>
        <dbReference type="EMBL" id="GJG58048.1"/>
    </source>
</evidence>
<dbReference type="AlphaFoldDB" id="A0A9R1C8L5"/>
<dbReference type="InterPro" id="IPR011579">
    <property type="entry name" value="ATPase_dom"/>
</dbReference>
<dbReference type="Gene3D" id="3.40.50.300">
    <property type="entry name" value="P-loop containing nucleotide triphosphate hydrolases"/>
    <property type="match status" value="1"/>
</dbReference>
<dbReference type="PANTHER" id="PTHR34704">
    <property type="entry name" value="ATPASE"/>
    <property type="match status" value="1"/>
</dbReference>
<dbReference type="SUPFAM" id="SSF52540">
    <property type="entry name" value="P-loop containing nucleoside triphosphate hydrolases"/>
    <property type="match status" value="1"/>
</dbReference>
<dbReference type="SUPFAM" id="SSF46785">
    <property type="entry name" value="Winged helix' DNA-binding domain"/>
    <property type="match status" value="1"/>
</dbReference>
<accession>A0A9R1C8L5</accession>
<reference evidence="2" key="1">
    <citation type="journal article" date="2022" name="Int. J. Syst. Evol. Microbiol.">
        <title>Prevotella lacticifex sp. nov., isolated from the rumen of cows.</title>
        <authorList>
            <person name="Shinkai T."/>
            <person name="Ikeyama N."/>
            <person name="Kumagai M."/>
            <person name="Ohmori H."/>
            <person name="Sakamoto M."/>
            <person name="Ohkuma M."/>
            <person name="Mitsumori M."/>
        </authorList>
    </citation>
    <scope>NUCLEOTIDE SEQUENCE</scope>
    <source>
        <strain evidence="2">R5076</strain>
    </source>
</reference>
<organism evidence="2 3">
    <name type="scientific">Prevotella lacticifex</name>
    <dbReference type="NCBI Taxonomy" id="2854755"/>
    <lineage>
        <taxon>Bacteria</taxon>
        <taxon>Pseudomonadati</taxon>
        <taxon>Bacteroidota</taxon>
        <taxon>Bacteroidia</taxon>
        <taxon>Bacteroidales</taxon>
        <taxon>Prevotellaceae</taxon>
        <taxon>Prevotella</taxon>
    </lineage>
</organism>
<evidence type="ECO:0000313" key="3">
    <source>
        <dbReference type="Proteomes" id="UP000825483"/>
    </source>
</evidence>
<gene>
    <name evidence="2" type="ORF">PRLR5076_08990</name>
</gene>
<keyword evidence="3" id="KW-1185">Reference proteome</keyword>
<comment type="caution">
    <text evidence="2">The sequence shown here is derived from an EMBL/GenBank/DDBJ whole genome shotgun (WGS) entry which is preliminary data.</text>
</comment>
<dbReference type="Proteomes" id="UP000825483">
    <property type="component" value="Unassembled WGS sequence"/>
</dbReference>
<name>A0A9R1C8L5_9BACT</name>
<dbReference type="PANTHER" id="PTHR34704:SF1">
    <property type="entry name" value="ATPASE"/>
    <property type="match status" value="1"/>
</dbReference>
<feature type="domain" description="ATPase" evidence="1">
    <location>
        <begin position="10"/>
        <end position="216"/>
    </location>
</feature>
<proteinExistence type="predicted"/>
<sequence>MNMKKEIIGREKEQKELRSWIDSDDSEFIAVYGRRRIGKTFLVRKLFGSDFAFYVTGLDNVTLQEQLLNFTVELRKFSGNDDLDVPENWLIAFVELSKYLEKLPKGKKIIFIDEIPWMDTPRSNFISALEHFWNSWASAREDIKLIVCGSATSWMLSKLINNRGGLHNRLTHRIALAPFNLHECEEYFSANGFNYSRKEIAECYMVMGGVPYYLRQMEKGLSVAQNIDHLFFEIGCALDGEFDNLYKALFKYSANYISIVETLSKKTKGLTRQEIIDSTKLANNGGLTTMLSELEACGFIRRYEPFGKQKKDALYQLTDFYTLFYFHFIRKNRYRDEQFWTHSLGSAIHRAWSGYAFEMLCLNHISQIKKALGINGIQSLTSSWKSATSEKGAQIDLVIDRSDMTVNLCEIKYSNQPFTITKQYYDTLQTKLSDFLSETKTRKSIMTTFITTYGLKPNEYSSHVQSEVVLDDLFIFSAHGEYPVRK</sequence>
<dbReference type="InterPro" id="IPR027417">
    <property type="entry name" value="P-loop_NTPase"/>
</dbReference>
<dbReference type="Pfam" id="PF01637">
    <property type="entry name" value="ATPase_2"/>
    <property type="match status" value="1"/>
</dbReference>
<dbReference type="GO" id="GO:0005524">
    <property type="term" value="F:ATP binding"/>
    <property type="evidence" value="ECO:0007669"/>
    <property type="project" value="InterPro"/>
</dbReference>
<dbReference type="InterPro" id="IPR036390">
    <property type="entry name" value="WH_DNA-bd_sf"/>
</dbReference>